<dbReference type="InterPro" id="IPR004107">
    <property type="entry name" value="Integrase_SAM-like_N"/>
</dbReference>
<evidence type="ECO:0000256" key="4">
    <source>
        <dbReference type="ARBA" id="ARBA00023125"/>
    </source>
</evidence>
<dbReference type="GO" id="GO:0015074">
    <property type="term" value="P:DNA integration"/>
    <property type="evidence" value="ECO:0007669"/>
    <property type="project" value="UniProtKB-KW"/>
</dbReference>
<evidence type="ECO:0000313" key="10">
    <source>
        <dbReference type="Proteomes" id="UP000620366"/>
    </source>
</evidence>
<dbReference type="InterPro" id="IPR050808">
    <property type="entry name" value="Phage_Integrase"/>
</dbReference>
<dbReference type="InterPro" id="IPR011010">
    <property type="entry name" value="DNA_brk_join_enz"/>
</dbReference>
<dbReference type="Gene3D" id="1.10.443.10">
    <property type="entry name" value="Intergrase catalytic core"/>
    <property type="match status" value="1"/>
</dbReference>
<dbReference type="InterPro" id="IPR010998">
    <property type="entry name" value="Integrase_recombinase_N"/>
</dbReference>
<dbReference type="Proteomes" id="UP000620366">
    <property type="component" value="Unassembled WGS sequence"/>
</dbReference>
<dbReference type="RefSeq" id="WP_249301855.1">
    <property type="nucleotide sequence ID" value="NZ_JACRSP010000007.1"/>
</dbReference>
<dbReference type="AlphaFoldDB" id="A0A926HVG6"/>
<dbReference type="CDD" id="cd01189">
    <property type="entry name" value="INT_ICEBs1_C_like"/>
    <property type="match status" value="1"/>
</dbReference>
<comment type="similarity">
    <text evidence="2">Belongs to the 'phage' integrase family.</text>
</comment>
<evidence type="ECO:0000256" key="6">
    <source>
        <dbReference type="PROSITE-ProRule" id="PRU01248"/>
    </source>
</evidence>
<dbReference type="PANTHER" id="PTHR30629">
    <property type="entry name" value="PROPHAGE INTEGRASE"/>
    <property type="match status" value="1"/>
</dbReference>
<evidence type="ECO:0000259" key="7">
    <source>
        <dbReference type="PROSITE" id="PS51898"/>
    </source>
</evidence>
<evidence type="ECO:0000259" key="8">
    <source>
        <dbReference type="PROSITE" id="PS51900"/>
    </source>
</evidence>
<keyword evidence="10" id="KW-1185">Reference proteome</keyword>
<sequence>MPRPKSTQPPALGKDGLYRDTFYYKGKQYSIKAKTLPDLYAKIQIKKQQLENGEIVVNKNTTVKRWLEEWLETYRKGHGGDKNYRNYVSIVNHDIVPYIGVMRLCDLTQYDLQRTINQQQGRSKSHASHVLNTIRQAFRRAAINGYLDLIVIENLELPKTKKGSHREITEEERRLTLETAKIHPGGLWVKTILYLGLRPQETVPLTPDDFDFKNGILHINKALKSGANKIGVPKTTAGIREIPIPDIIYDELKAACEACKTPTLFTQQTNDRRHTEASLYCLWNSFKRQMDILAGAKVYRNQIIESKIAEDLTPYCYRHTYCTDLQDAGVPINVAKYFMGHDDIKVTASIYTHHSKKASEDARVLINRHQSSKTK</sequence>
<dbReference type="PROSITE" id="PS51898">
    <property type="entry name" value="TYR_RECOMBINASE"/>
    <property type="match status" value="1"/>
</dbReference>
<proteinExistence type="inferred from homology"/>
<gene>
    <name evidence="9" type="ORF">H8695_11445</name>
</gene>
<dbReference type="PANTHER" id="PTHR30629:SF2">
    <property type="entry name" value="PROPHAGE INTEGRASE INTS-RELATED"/>
    <property type="match status" value="1"/>
</dbReference>
<dbReference type="PROSITE" id="PS51900">
    <property type="entry name" value="CB"/>
    <property type="match status" value="1"/>
</dbReference>
<comment type="caution">
    <text evidence="9">The sequence shown here is derived from an EMBL/GenBank/DDBJ whole genome shotgun (WGS) entry which is preliminary data.</text>
</comment>
<dbReference type="GO" id="GO:0003677">
    <property type="term" value="F:DNA binding"/>
    <property type="evidence" value="ECO:0007669"/>
    <property type="project" value="UniProtKB-UniRule"/>
</dbReference>
<dbReference type="InterPro" id="IPR002104">
    <property type="entry name" value="Integrase_catalytic"/>
</dbReference>
<evidence type="ECO:0000256" key="5">
    <source>
        <dbReference type="ARBA" id="ARBA00023172"/>
    </source>
</evidence>
<accession>A0A926HVG6</accession>
<dbReference type="SUPFAM" id="SSF56349">
    <property type="entry name" value="DNA breaking-rejoining enzymes"/>
    <property type="match status" value="1"/>
</dbReference>
<keyword evidence="3" id="KW-0229">DNA integration</keyword>
<dbReference type="InterPro" id="IPR044068">
    <property type="entry name" value="CB"/>
</dbReference>
<evidence type="ECO:0000256" key="2">
    <source>
        <dbReference type="ARBA" id="ARBA00008857"/>
    </source>
</evidence>
<dbReference type="InterPro" id="IPR013762">
    <property type="entry name" value="Integrase-like_cat_sf"/>
</dbReference>
<name>A0A926HVG6_9FIRM</name>
<dbReference type="GO" id="GO:0006310">
    <property type="term" value="P:DNA recombination"/>
    <property type="evidence" value="ECO:0007669"/>
    <property type="project" value="UniProtKB-KW"/>
</dbReference>
<reference evidence="9" key="1">
    <citation type="submission" date="2020-08" db="EMBL/GenBank/DDBJ databases">
        <title>Genome public.</title>
        <authorList>
            <person name="Liu C."/>
            <person name="Sun Q."/>
        </authorList>
    </citation>
    <scope>NUCLEOTIDE SEQUENCE</scope>
    <source>
        <strain evidence="9">BX7</strain>
    </source>
</reference>
<evidence type="ECO:0000256" key="1">
    <source>
        <dbReference type="ARBA" id="ARBA00003283"/>
    </source>
</evidence>
<feature type="domain" description="Tyr recombinase" evidence="7">
    <location>
        <begin position="163"/>
        <end position="364"/>
    </location>
</feature>
<evidence type="ECO:0000313" key="9">
    <source>
        <dbReference type="EMBL" id="MBC8537303.1"/>
    </source>
</evidence>
<dbReference type="Pfam" id="PF14659">
    <property type="entry name" value="Phage_int_SAM_3"/>
    <property type="match status" value="1"/>
</dbReference>
<organism evidence="9 10">
    <name type="scientific">Feifania hominis</name>
    <dbReference type="NCBI Taxonomy" id="2763660"/>
    <lineage>
        <taxon>Bacteria</taxon>
        <taxon>Bacillati</taxon>
        <taxon>Bacillota</taxon>
        <taxon>Clostridia</taxon>
        <taxon>Eubacteriales</taxon>
        <taxon>Feifaniaceae</taxon>
        <taxon>Feifania</taxon>
    </lineage>
</organism>
<keyword evidence="4 6" id="KW-0238">DNA-binding</keyword>
<comment type="function">
    <text evidence="1">Site-specific tyrosine recombinase, which acts by catalyzing the cutting and rejoining of the recombining DNA molecules.</text>
</comment>
<dbReference type="Gene3D" id="1.10.150.130">
    <property type="match status" value="1"/>
</dbReference>
<dbReference type="Pfam" id="PF00589">
    <property type="entry name" value="Phage_integrase"/>
    <property type="match status" value="1"/>
</dbReference>
<evidence type="ECO:0000256" key="3">
    <source>
        <dbReference type="ARBA" id="ARBA00022908"/>
    </source>
</evidence>
<dbReference type="EMBL" id="JACRSP010000007">
    <property type="protein sequence ID" value="MBC8537303.1"/>
    <property type="molecule type" value="Genomic_DNA"/>
</dbReference>
<keyword evidence="5" id="KW-0233">DNA recombination</keyword>
<feature type="domain" description="Core-binding (CB)" evidence="8">
    <location>
        <begin position="61"/>
        <end position="142"/>
    </location>
</feature>
<protein>
    <submittedName>
        <fullName evidence="9">Site-specific integrase</fullName>
    </submittedName>
</protein>